<protein>
    <submittedName>
        <fullName evidence="2">NAD(P)H-dependent FMN reductase</fullName>
    </submittedName>
</protein>
<dbReference type="GO" id="GO:0016491">
    <property type="term" value="F:oxidoreductase activity"/>
    <property type="evidence" value="ECO:0007669"/>
    <property type="project" value="InterPro"/>
</dbReference>
<gene>
    <name evidence="2" type="ORF">HDF16_004366</name>
</gene>
<dbReference type="GO" id="GO:0005829">
    <property type="term" value="C:cytosol"/>
    <property type="evidence" value="ECO:0007669"/>
    <property type="project" value="TreeGrafter"/>
</dbReference>
<proteinExistence type="predicted"/>
<evidence type="ECO:0000313" key="2">
    <source>
        <dbReference type="EMBL" id="MBB5059640.1"/>
    </source>
</evidence>
<keyword evidence="3" id="KW-1185">Reference proteome</keyword>
<dbReference type="AlphaFoldDB" id="A0A7W7ZGR8"/>
<dbReference type="RefSeq" id="WP_184221323.1">
    <property type="nucleotide sequence ID" value="NZ_JACHIP010000006.1"/>
</dbReference>
<organism evidence="2 3">
    <name type="scientific">Granulicella aggregans</name>
    <dbReference type="NCBI Taxonomy" id="474949"/>
    <lineage>
        <taxon>Bacteria</taxon>
        <taxon>Pseudomonadati</taxon>
        <taxon>Acidobacteriota</taxon>
        <taxon>Terriglobia</taxon>
        <taxon>Terriglobales</taxon>
        <taxon>Acidobacteriaceae</taxon>
        <taxon>Granulicella</taxon>
    </lineage>
</organism>
<dbReference type="PANTHER" id="PTHR30543">
    <property type="entry name" value="CHROMATE REDUCTASE"/>
    <property type="match status" value="1"/>
</dbReference>
<dbReference type="SUPFAM" id="SSF52218">
    <property type="entry name" value="Flavoproteins"/>
    <property type="match status" value="1"/>
</dbReference>
<dbReference type="PANTHER" id="PTHR30543:SF21">
    <property type="entry name" value="NAD(P)H-DEPENDENT FMN REDUCTASE LOT6"/>
    <property type="match status" value="1"/>
</dbReference>
<dbReference type="InterPro" id="IPR029039">
    <property type="entry name" value="Flavoprotein-like_sf"/>
</dbReference>
<comment type="caution">
    <text evidence="2">The sequence shown here is derived from an EMBL/GenBank/DDBJ whole genome shotgun (WGS) entry which is preliminary data.</text>
</comment>
<feature type="domain" description="NADPH-dependent FMN reductase-like" evidence="1">
    <location>
        <begin position="4"/>
        <end position="138"/>
    </location>
</feature>
<evidence type="ECO:0000313" key="3">
    <source>
        <dbReference type="Proteomes" id="UP000540989"/>
    </source>
</evidence>
<dbReference type="InterPro" id="IPR005025">
    <property type="entry name" value="FMN_Rdtase-like_dom"/>
</dbReference>
<reference evidence="2 3" key="1">
    <citation type="submission" date="2020-08" db="EMBL/GenBank/DDBJ databases">
        <title>Genomic Encyclopedia of Type Strains, Phase IV (KMG-V): Genome sequencing to study the core and pangenomes of soil and plant-associated prokaryotes.</title>
        <authorList>
            <person name="Whitman W."/>
        </authorList>
    </citation>
    <scope>NUCLEOTIDE SEQUENCE [LARGE SCALE GENOMIC DNA]</scope>
    <source>
        <strain evidence="2 3">M8UP14</strain>
    </source>
</reference>
<dbReference type="Proteomes" id="UP000540989">
    <property type="component" value="Unassembled WGS sequence"/>
</dbReference>
<dbReference type="EMBL" id="JACHIP010000006">
    <property type="protein sequence ID" value="MBB5059640.1"/>
    <property type="molecule type" value="Genomic_DNA"/>
</dbReference>
<dbReference type="Gene3D" id="3.40.50.360">
    <property type="match status" value="1"/>
</dbReference>
<dbReference type="InterPro" id="IPR050712">
    <property type="entry name" value="NAD(P)H-dep_reductase"/>
</dbReference>
<dbReference type="Pfam" id="PF03358">
    <property type="entry name" value="FMN_red"/>
    <property type="match status" value="1"/>
</dbReference>
<sequence>MRPVAIIIGSVRAIRIGPQVAAWVKERADDQHLLKTEVVDLASWLLPMDDEPGLPVDGIYIQPHTKAWSEKIADCCGFVFVTPQYNWGYPAPLKNALDHLFREWSGKPALTISYGYHGGQKSAAQLAPVLKRLGMKPLTLQPKIMISAMMHTPGGLLRDPHVALKDHEADVDEALREMATMLANHL</sequence>
<evidence type="ECO:0000259" key="1">
    <source>
        <dbReference type="Pfam" id="PF03358"/>
    </source>
</evidence>
<name>A0A7W7ZGR8_9BACT</name>
<accession>A0A7W7ZGR8</accession>
<dbReference type="GO" id="GO:0010181">
    <property type="term" value="F:FMN binding"/>
    <property type="evidence" value="ECO:0007669"/>
    <property type="project" value="TreeGrafter"/>
</dbReference>